<keyword evidence="4 18" id="KW-0945">Host-virus interaction</keyword>
<dbReference type="GO" id="GO:0039502">
    <property type="term" value="P:symbiont-mediated suppression of host type I interferon-mediated signaling pathway"/>
    <property type="evidence" value="ECO:0007669"/>
    <property type="project" value="UniProtKB-UniRule"/>
</dbReference>
<organismHost>
    <name type="scientific">Homo sapiens</name>
    <name type="common">Human</name>
    <dbReference type="NCBI Taxonomy" id="9606"/>
</organismHost>
<evidence type="ECO:0000313" key="25">
    <source>
        <dbReference type="Proteomes" id="UP000144847"/>
    </source>
</evidence>
<keyword evidence="7 18" id="KW-0863">Zinc-finger</keyword>
<keyword evidence="11 18" id="KW-0238">DNA-binding</keyword>
<evidence type="ECO:0000256" key="9">
    <source>
        <dbReference type="ARBA" id="ARBA00022833"/>
    </source>
</evidence>
<feature type="compositionally biased region" description="Basic and acidic residues" evidence="20">
    <location>
        <begin position="39"/>
        <end position="52"/>
    </location>
</feature>
<dbReference type="Proteomes" id="UP000144847">
    <property type="component" value="Genome"/>
</dbReference>
<feature type="zinc finger region" evidence="18">
    <location>
        <begin position="71"/>
        <end position="107"/>
    </location>
</feature>
<dbReference type="GO" id="GO:0019904">
    <property type="term" value="F:protein domain specific binding"/>
    <property type="evidence" value="ECO:0007669"/>
    <property type="project" value="UniProtKB-UniRule"/>
</dbReference>
<keyword evidence="9 18" id="KW-0862">Zinc</keyword>
<dbReference type="GO" id="GO:0039645">
    <property type="term" value="P:symbiont-mediated perturbation of host cell cycle G1/S transition checkpoint"/>
    <property type="evidence" value="ECO:0007669"/>
    <property type="project" value="UniProtKB-UniRule"/>
</dbReference>
<evidence type="ECO:0000256" key="20">
    <source>
        <dbReference type="SAM" id="MobiDB-lite"/>
    </source>
</evidence>
<evidence type="ECO:0000313" key="23">
    <source>
        <dbReference type="EMBL" id="CAD1807735.1"/>
    </source>
</evidence>
<dbReference type="InterPro" id="IPR000148">
    <property type="entry name" value="Papilloma_E7"/>
</dbReference>
<dbReference type="SUPFAM" id="SSF161234">
    <property type="entry name" value="E7 C-terminal domain-like"/>
    <property type="match status" value="1"/>
</dbReference>
<dbReference type="GO" id="GO:0003700">
    <property type="term" value="F:DNA-binding transcription factor activity"/>
    <property type="evidence" value="ECO:0007669"/>
    <property type="project" value="UniProtKB-UniRule"/>
</dbReference>
<evidence type="ECO:0000256" key="10">
    <source>
        <dbReference type="ARBA" id="ARBA00023015"/>
    </source>
</evidence>
<evidence type="ECO:0000256" key="14">
    <source>
        <dbReference type="ARBA" id="ARBA00023200"/>
    </source>
</evidence>
<dbReference type="GO" id="GO:0030430">
    <property type="term" value="C:host cell cytoplasm"/>
    <property type="evidence" value="ECO:0007669"/>
    <property type="project" value="UniProtKB-SubCell"/>
</dbReference>
<comment type="caution">
    <text evidence="18">Lacks conserved residue(s) required for the propagation of feature annotation.</text>
</comment>
<keyword evidence="14 18" id="KW-1035">Host cytoplasm</keyword>
<evidence type="ECO:0000313" key="22">
    <source>
        <dbReference type="EMBL" id="CAD1807002.1"/>
    </source>
</evidence>
<dbReference type="Gene3D" id="3.30.160.330">
    <property type="match status" value="1"/>
</dbReference>
<evidence type="ECO:0000313" key="24">
    <source>
        <dbReference type="EMBL" id="CAD1814322.1"/>
    </source>
</evidence>
<keyword evidence="10 18" id="KW-0805">Transcription regulation</keyword>
<name>A0A159DSW5_HPV40</name>
<comment type="subcellular location">
    <subcellularLocation>
        <location evidence="18">Host cytoplasm</location>
    </subcellularLocation>
    <subcellularLocation>
        <location evidence="18">Host nucleus</location>
    </subcellularLocation>
    <text evidence="18">Predominantly found in the host nucleus.</text>
</comment>
<organism evidence="21 25">
    <name type="scientific">Human papillomavirus 40</name>
    <dbReference type="NCBI Taxonomy" id="10615"/>
    <lineage>
        <taxon>Viruses</taxon>
        <taxon>Monodnaviria</taxon>
        <taxon>Shotokuvirae</taxon>
        <taxon>Cossaviricota</taxon>
        <taxon>Papovaviricetes</taxon>
        <taxon>Zurhausenvirales</taxon>
        <taxon>Papillomaviridae</taxon>
        <taxon>Firstpapillomavirinae</taxon>
        <taxon>Alphapapillomavirus</taxon>
        <taxon>Alphapapillomavirus 8</taxon>
    </lineage>
</organism>
<evidence type="ECO:0000256" key="16">
    <source>
        <dbReference type="ARBA" id="ARBA00023280"/>
    </source>
</evidence>
<dbReference type="EMBL" id="LR862047">
    <property type="protein sequence ID" value="CAD1814322.1"/>
    <property type="molecule type" value="Genomic_DNA"/>
</dbReference>
<comment type="domain">
    <text evidence="18">The E7 terminal domain is an intrinsically disordered domain, whose flexibility and conformational transitions confer target adaptability to the oncoprotein. It allows adaptation to a variety of protein targets and exposes the PEST degradation sequence that regulates its turnover in the cell.</text>
</comment>
<dbReference type="PIRSF" id="PIRSF003407">
    <property type="entry name" value="Papvi_E7"/>
    <property type="match status" value="1"/>
</dbReference>
<evidence type="ECO:0000256" key="15">
    <source>
        <dbReference type="ARBA" id="ARBA00023258"/>
    </source>
</evidence>
<evidence type="ECO:0000256" key="17">
    <source>
        <dbReference type="ARBA" id="ARBA00023309"/>
    </source>
</evidence>
<sequence length="111" mass="12563">MHGERPTLGDIVLNLQPEPVCLNCNEQLDSSDSEDDHEQDQLDSLHSREREQPTQQDLQVNLQSFKVVTRCVFCQCLVRLAVHCSITDITQFQQLLMGTLHIVCPNCAATE</sequence>
<keyword evidence="12 18" id="KW-0010">Activator</keyword>
<dbReference type="EMBL" id="KU298895">
    <property type="protein sequence ID" value="ALT54707.1"/>
    <property type="molecule type" value="Genomic_DNA"/>
</dbReference>
<feature type="short sequence motif" description="LXCXE motif; interaction with host RB1 and TMEM173/STING" evidence="18">
    <location>
        <begin position="22"/>
        <end position="26"/>
    </location>
</feature>
<evidence type="ECO:0000256" key="1">
    <source>
        <dbReference type="ARBA" id="ARBA00022504"/>
    </source>
</evidence>
<comment type="similarity">
    <text evidence="18 19">Belongs to the papillomaviridae E7 protein family.</text>
</comment>
<keyword evidence="2 18" id="KW-0244">Early protein</keyword>
<comment type="PTM">
    <text evidence="18">Highly phosphorylated.</text>
</comment>
<comment type="function">
    <text evidence="19">E7 protein has both transforming and trans-activating activities.</text>
</comment>
<accession>A0A159DSW5</accession>
<comment type="function">
    <text evidence="18">Plays a role in viral genome replication by driving entry of quiescent cells into the cell cycle. Stimulation of progression from G1 to S phase allows the virus to efficiently use the cellular DNA replicating machinery to achieve viral genome replication. E7 protein has both transforming and trans-activating activities. Induces the disassembly of the E2F1 transcription factor from RB1, with subsequent transcriptional activation of E2F1-regulated S-phase genes. Interferes with host histone deacetylation mediated by HDAC1 and HDAC2, leading to transcription activation. Plays also a role in the inhibition of both antiviral and antiproliferative functions of host interferon alpha. Interaction with host TMEM173/STING impairs the ability of TMEM173/STING to sense cytosolic DNA and promote the production of type I interferon (IFN-alpha and IFN-beta).</text>
</comment>
<evidence type="ECO:0000313" key="21">
    <source>
        <dbReference type="EMBL" id="ALT54707.1"/>
    </source>
</evidence>
<keyword evidence="17 18" id="KW-1078">G1/S host cell cycle checkpoint dysregulation by virus</keyword>
<evidence type="ECO:0000256" key="8">
    <source>
        <dbReference type="ARBA" id="ARBA00022830"/>
    </source>
</evidence>
<keyword evidence="1 18" id="KW-1121">Modulation of host cell cycle by virus</keyword>
<reference evidence="22" key="2">
    <citation type="submission" date="2020-07" db="EMBL/GenBank/DDBJ databases">
        <authorList>
            <person name="Wienecke-Baldacchino K A."/>
        </authorList>
    </citation>
    <scope>NUCLEOTIDE SEQUENCE</scope>
    <source>
        <strain evidence="22">LNS0106481_HPV40</strain>
        <strain evidence="23">LNS0485994_HPV40</strain>
        <strain evidence="24">LNS8060588_HPV40</strain>
    </source>
</reference>
<dbReference type="EMBL" id="LR861937">
    <property type="protein sequence ID" value="CAD1807735.1"/>
    <property type="molecule type" value="Genomic_DNA"/>
</dbReference>
<dbReference type="GO" id="GO:0052170">
    <property type="term" value="P:symbiont-mediated suppression of host innate immune response"/>
    <property type="evidence" value="ECO:0007669"/>
    <property type="project" value="UniProtKB-KW"/>
</dbReference>
<feature type="compositionally biased region" description="Acidic residues" evidence="20">
    <location>
        <begin position="29"/>
        <end position="38"/>
    </location>
</feature>
<protein>
    <recommendedName>
        <fullName evidence="18 19">Protein E7</fullName>
    </recommendedName>
</protein>
<keyword evidence="6 18" id="KW-0479">Metal-binding</keyword>
<feature type="region of interest" description="Disordered" evidence="20">
    <location>
        <begin position="28"/>
        <end position="53"/>
    </location>
</feature>
<keyword evidence="13 18" id="KW-0804">Transcription</keyword>
<evidence type="ECO:0000256" key="3">
    <source>
        <dbReference type="ARBA" id="ARBA00022562"/>
    </source>
</evidence>
<dbReference type="GO" id="GO:0042025">
    <property type="term" value="C:host cell nucleus"/>
    <property type="evidence" value="ECO:0007669"/>
    <property type="project" value="UniProtKB-SubCell"/>
</dbReference>
<keyword evidence="16 18" id="KW-0899">Viral immunoevasion</keyword>
<gene>
    <name evidence="18 22" type="primary">E7</name>
</gene>
<comment type="subunit">
    <text evidence="18">Homodimer. Homooligomer. Interacts with host RB1; this interaction induces dissociation of RB1-E2F1 complex thereby disrupting RB1 activity. Interacts with host EP300; this interaction represses EP300 transcriptional activity. Interacts with protein E2; this interaction inhibits E7 oncogenic activity. Interacts with host TMEM173/STING; this interaction impairs the ability of TMEM173/STING to sense cytosolic DNA and promote the production of type I interferon (IFN-alpha and IFN-beta).</text>
</comment>
<evidence type="ECO:0000256" key="7">
    <source>
        <dbReference type="ARBA" id="ARBA00022771"/>
    </source>
</evidence>
<dbReference type="GO" id="GO:0003677">
    <property type="term" value="F:DNA binding"/>
    <property type="evidence" value="ECO:0007669"/>
    <property type="project" value="UniProtKB-UniRule"/>
</dbReference>
<evidence type="ECO:0000256" key="12">
    <source>
        <dbReference type="ARBA" id="ARBA00023159"/>
    </source>
</evidence>
<evidence type="ECO:0000256" key="13">
    <source>
        <dbReference type="ARBA" id="ARBA00023163"/>
    </source>
</evidence>
<evidence type="ECO:0000256" key="2">
    <source>
        <dbReference type="ARBA" id="ARBA00022518"/>
    </source>
</evidence>
<evidence type="ECO:0000256" key="5">
    <source>
        <dbReference type="ARBA" id="ARBA00022632"/>
    </source>
</evidence>
<evidence type="ECO:0000256" key="19">
    <source>
        <dbReference type="PIRNR" id="PIRNR003407"/>
    </source>
</evidence>
<dbReference type="Pfam" id="PF00527">
    <property type="entry name" value="E7"/>
    <property type="match status" value="1"/>
</dbReference>
<evidence type="ECO:0000256" key="11">
    <source>
        <dbReference type="ARBA" id="ARBA00023125"/>
    </source>
</evidence>
<keyword evidence="5 18" id="KW-1090">Inhibition of host innate immune response by virus</keyword>
<dbReference type="GO" id="GO:0006351">
    <property type="term" value="P:DNA-templated transcription"/>
    <property type="evidence" value="ECO:0007669"/>
    <property type="project" value="UniProtKB-UniRule"/>
</dbReference>
<keyword evidence="8 18" id="KW-1114">Inhibition of host interferon signaling pathway by virus</keyword>
<keyword evidence="15" id="KW-0922">Interferon antiviral system evasion</keyword>
<dbReference type="EMBL" id="LR861837">
    <property type="protein sequence ID" value="CAD1807002.1"/>
    <property type="molecule type" value="Genomic_DNA"/>
</dbReference>
<evidence type="ECO:0000256" key="6">
    <source>
        <dbReference type="ARBA" id="ARBA00022723"/>
    </source>
</evidence>
<dbReference type="HAMAP" id="MF_04004">
    <property type="entry name" value="PPV_E7"/>
    <property type="match status" value="1"/>
</dbReference>
<proteinExistence type="inferred from homology"/>
<keyword evidence="3 18" id="KW-1048">Host nucleus</keyword>
<feature type="short sequence motif" description="Nuclear export signal" evidence="18">
    <location>
        <begin position="89"/>
        <end position="97"/>
    </location>
</feature>
<evidence type="ECO:0000256" key="4">
    <source>
        <dbReference type="ARBA" id="ARBA00022581"/>
    </source>
</evidence>
<evidence type="ECO:0000256" key="18">
    <source>
        <dbReference type="HAMAP-Rule" id="MF_04004"/>
    </source>
</evidence>
<dbReference type="GO" id="GO:0008270">
    <property type="term" value="F:zinc ion binding"/>
    <property type="evidence" value="ECO:0007669"/>
    <property type="project" value="UniProtKB-KW"/>
</dbReference>
<reference evidence="21 25" key="1">
    <citation type="journal article" date="2016" name="Virology">
        <title>Identification of novel human papillomavirus lineages and sublineages in HIV/HPV-coinfected pregnant women by next-generation sequencing.</title>
        <authorList>
            <person name="Siqueira J.D."/>
            <person name="Alves B.M."/>
            <person name="Prellwitz I.M."/>
            <person name="Furtado C."/>
            <person name="Meyrelles A.R."/>
            <person name="Machado E.S."/>
            <person name="Seuanez H.N."/>
            <person name="Soares M.A."/>
            <person name="Soares E.A."/>
        </authorList>
    </citation>
    <scope>NUCLEOTIDE SEQUENCE [LARGE SCALE GENOMIC DNA]</scope>
    <source>
        <strain evidence="21">48A.40</strain>
    </source>
</reference>